<organism evidence="2 3">
    <name type="scientific">Sphingobacterium yanglingense</name>
    <dbReference type="NCBI Taxonomy" id="1437280"/>
    <lineage>
        <taxon>Bacteria</taxon>
        <taxon>Pseudomonadati</taxon>
        <taxon>Bacteroidota</taxon>
        <taxon>Sphingobacteriia</taxon>
        <taxon>Sphingobacteriales</taxon>
        <taxon>Sphingobacteriaceae</taxon>
        <taxon>Sphingobacterium</taxon>
    </lineage>
</organism>
<dbReference type="AlphaFoldDB" id="A0A4R6WB38"/>
<keyword evidence="1" id="KW-0732">Signal</keyword>
<feature type="signal peptide" evidence="1">
    <location>
        <begin position="1"/>
        <end position="23"/>
    </location>
</feature>
<evidence type="ECO:0008006" key="4">
    <source>
        <dbReference type="Google" id="ProtNLM"/>
    </source>
</evidence>
<sequence>MKSRNIMKINFLITSVAILALFANCGKDKKEKNGDTDIKTEVFEQGIIEMGIFSQDVELSKIVGKIDFSQADPKSQYQNLLKNDKDVQAITKVIEQIATKNPLAGLALSMNTTSCTYYIKEDKVLGKVKGFGWEMDNLHDKKQDKGSLYLQTLTNTKEIPDSDKKIYAQYIPSKNPDAGASNAIELDNFNRTELQKTEIINGYECNVSQLTPKSIDSDAPMTMHKLLVYTSPLFNNTINFTHPFYLEENNGILRIDIYFIDDKTPTLVMKPKSIEQRAISADELQSRTAQPVYGEINAEWAFKALPIMMSGWGILSN</sequence>
<comment type="caution">
    <text evidence="2">The sequence shown here is derived from an EMBL/GenBank/DDBJ whole genome shotgun (WGS) entry which is preliminary data.</text>
</comment>
<reference evidence="2 3" key="1">
    <citation type="submission" date="2019-03" db="EMBL/GenBank/DDBJ databases">
        <title>Genomic Encyclopedia of Archaeal and Bacterial Type Strains, Phase II (KMG-II): from individual species to whole genera.</title>
        <authorList>
            <person name="Goeker M."/>
        </authorList>
    </citation>
    <scope>NUCLEOTIDE SEQUENCE [LARGE SCALE GENOMIC DNA]</scope>
    <source>
        <strain evidence="2 3">DSM 28353</strain>
    </source>
</reference>
<dbReference type="EMBL" id="SNYV01000015">
    <property type="protein sequence ID" value="TDQ76599.1"/>
    <property type="molecule type" value="Genomic_DNA"/>
</dbReference>
<accession>A0A4R6WB38</accession>
<proteinExistence type="predicted"/>
<dbReference type="Proteomes" id="UP000295292">
    <property type="component" value="Unassembled WGS sequence"/>
</dbReference>
<protein>
    <recommendedName>
        <fullName evidence="4">Lipoprotein</fullName>
    </recommendedName>
</protein>
<evidence type="ECO:0000313" key="3">
    <source>
        <dbReference type="Proteomes" id="UP000295292"/>
    </source>
</evidence>
<evidence type="ECO:0000313" key="2">
    <source>
        <dbReference type="EMBL" id="TDQ76599.1"/>
    </source>
</evidence>
<evidence type="ECO:0000256" key="1">
    <source>
        <dbReference type="SAM" id="SignalP"/>
    </source>
</evidence>
<keyword evidence="3" id="KW-1185">Reference proteome</keyword>
<dbReference type="RefSeq" id="WP_211348551.1">
    <property type="nucleotide sequence ID" value="NZ_SNYV01000015.1"/>
</dbReference>
<feature type="chain" id="PRO_5020242332" description="Lipoprotein" evidence="1">
    <location>
        <begin position="24"/>
        <end position="317"/>
    </location>
</feature>
<name>A0A4R6WB38_9SPHI</name>
<gene>
    <name evidence="2" type="ORF">CLV99_3192</name>
</gene>